<accession>R4X7Q0</accession>
<evidence type="ECO:0000256" key="2">
    <source>
        <dbReference type="SAM" id="MobiDB-lite"/>
    </source>
</evidence>
<evidence type="ECO:0000313" key="3">
    <source>
        <dbReference type="EMBL" id="CCG81198.1"/>
    </source>
</evidence>
<keyword evidence="4" id="KW-1185">Reference proteome</keyword>
<feature type="coiled-coil region" evidence="1">
    <location>
        <begin position="184"/>
        <end position="249"/>
    </location>
</feature>
<reference evidence="3 4" key="1">
    <citation type="journal article" date="2013" name="MBio">
        <title>Genome sequencing of the plant pathogen Taphrina deformans, the causal agent of peach leaf curl.</title>
        <authorList>
            <person name="Cisse O.H."/>
            <person name="Almeida J.M.G.C.F."/>
            <person name="Fonseca A."/>
            <person name="Kumar A.A."/>
            <person name="Salojaervi J."/>
            <person name="Overmyer K."/>
            <person name="Hauser P.M."/>
            <person name="Pagni M."/>
        </authorList>
    </citation>
    <scope>NUCLEOTIDE SEQUENCE [LARGE SCALE GENOMIC DNA]</scope>
    <source>
        <strain evidence="4">PYCC 5710 / ATCC 11124 / CBS 356.35 / IMI 108563 / JCM 9778 / NBRC 8474</strain>
    </source>
</reference>
<dbReference type="AlphaFoldDB" id="R4X7Q0"/>
<protein>
    <submittedName>
        <fullName evidence="3">Uncharacterized protein</fullName>
    </submittedName>
</protein>
<feature type="compositionally biased region" description="Low complexity" evidence="2">
    <location>
        <begin position="82"/>
        <end position="108"/>
    </location>
</feature>
<gene>
    <name evidence="3" type="ORF">TAPDE_000915</name>
</gene>
<feature type="compositionally biased region" description="Low complexity" evidence="2">
    <location>
        <begin position="62"/>
        <end position="71"/>
    </location>
</feature>
<keyword evidence="1" id="KW-0175">Coiled coil</keyword>
<sequence>MDDLIPPEVVIVGGLSTRANAERSRYREQEPSSFSAFSFDVSSNRHSFLSMHSASHSDHAQRQQQSHQFSSQHHRQRNSRDGQSLSSFGGSASRRGSSPSVGGRPSMSTDNGSRTDMTKLRAERAQAKRELKEKTAALKALEKSNKKASPTASKSDLDSEEALDMSFTDFMLQGPVSRTAVPTKEELKQQKLDLKAHAKALKEEEKMAKSKAAVEARNAKIDAHDRAAREKAAQKAAQKQVKIEAATRAWNAQARADSVRLWEETRGTETLLAKAHALKV</sequence>
<dbReference type="EMBL" id="CAHR02000029">
    <property type="protein sequence ID" value="CCG81198.1"/>
    <property type="molecule type" value="Genomic_DNA"/>
</dbReference>
<evidence type="ECO:0000313" key="4">
    <source>
        <dbReference type="Proteomes" id="UP000013776"/>
    </source>
</evidence>
<feature type="region of interest" description="Disordered" evidence="2">
    <location>
        <begin position="49"/>
        <end position="117"/>
    </location>
</feature>
<organism evidence="3 4">
    <name type="scientific">Taphrina deformans (strain PYCC 5710 / ATCC 11124 / CBS 356.35 / IMI 108563 / JCM 9778 / NBRC 8474)</name>
    <name type="common">Peach leaf curl fungus</name>
    <name type="synonym">Lalaria deformans</name>
    <dbReference type="NCBI Taxonomy" id="1097556"/>
    <lineage>
        <taxon>Eukaryota</taxon>
        <taxon>Fungi</taxon>
        <taxon>Dikarya</taxon>
        <taxon>Ascomycota</taxon>
        <taxon>Taphrinomycotina</taxon>
        <taxon>Taphrinomycetes</taxon>
        <taxon>Taphrinales</taxon>
        <taxon>Taphrinaceae</taxon>
        <taxon>Taphrina</taxon>
    </lineage>
</organism>
<dbReference type="Proteomes" id="UP000013776">
    <property type="component" value="Unassembled WGS sequence"/>
</dbReference>
<feature type="coiled-coil region" evidence="1">
    <location>
        <begin position="117"/>
        <end position="144"/>
    </location>
</feature>
<comment type="caution">
    <text evidence="3">The sequence shown here is derived from an EMBL/GenBank/DDBJ whole genome shotgun (WGS) entry which is preliminary data.</text>
</comment>
<evidence type="ECO:0000256" key="1">
    <source>
        <dbReference type="SAM" id="Coils"/>
    </source>
</evidence>
<dbReference type="VEuPathDB" id="FungiDB:TAPDE_000915"/>
<proteinExistence type="predicted"/>
<name>R4X7Q0_TAPDE</name>